<reference evidence="2" key="1">
    <citation type="journal article" date="2020" name="Nature">
        <title>Giant virus diversity and host interactions through global metagenomics.</title>
        <authorList>
            <person name="Schulz F."/>
            <person name="Roux S."/>
            <person name="Paez-Espino D."/>
            <person name="Jungbluth S."/>
            <person name="Walsh D.A."/>
            <person name="Denef V.J."/>
            <person name="McMahon K.D."/>
            <person name="Konstantinidis K.T."/>
            <person name="Eloe-Fadrosh E.A."/>
            <person name="Kyrpides N.C."/>
            <person name="Woyke T."/>
        </authorList>
    </citation>
    <scope>NUCLEOTIDE SEQUENCE</scope>
    <source>
        <strain evidence="2">GVMAG-M-3300023184-165</strain>
    </source>
</reference>
<proteinExistence type="predicted"/>
<name>A0A6C0HQ47_9ZZZZ</name>
<dbReference type="AlphaFoldDB" id="A0A6C0HQ47"/>
<protein>
    <submittedName>
        <fullName evidence="2">Uncharacterized protein</fullName>
    </submittedName>
</protein>
<feature type="region of interest" description="Disordered" evidence="1">
    <location>
        <begin position="396"/>
        <end position="468"/>
    </location>
</feature>
<accession>A0A6C0HQ47</accession>
<evidence type="ECO:0000313" key="2">
    <source>
        <dbReference type="EMBL" id="QHT82544.1"/>
    </source>
</evidence>
<dbReference type="EMBL" id="MN740002">
    <property type="protein sequence ID" value="QHT82544.1"/>
    <property type="molecule type" value="Genomic_DNA"/>
</dbReference>
<sequence length="468" mass="55569">MNAFQTIIQKYYGQDKVFSLSKNDGANSLEFLQYIHKNNHNNKTKAAGFFYYYILQILVDADDDDEFIYKKFNELKKLVVNPFMSEIMAQELLTDFLGFQKIYNGFARLAHIYKFKKAKVQINTDLCMNDLNPKNSNVFVLFQNNLKYYFSARDLINMINSNLSKCSGFAPDSIITKNPYNNVVFNKTCLYNIYFFLRWNAFGVPELIQGYFNSNFDMSKFRDDYESNIINAHIKNYIYTSHHDSLYPIFNEMWDHYYRITKKIIIDKDFPKDKLINIMKPYLHLYYTSLYATNGTYKQCKADYILRRKLMRFRNFNSNFGRKYIRIKKNIYGNRSTIEEFDLKHINFYNSNFENDNPMREIEHQYEREHGLARISQNMFLSFYGVLDSLRSLPNNSGRVPSPSFEGDRDTSFGGEWYNNESNPQNYEIPENGVSPELSEEESDENEEESDENEEEEEEEKEDDLSVS</sequence>
<organism evidence="2">
    <name type="scientific">viral metagenome</name>
    <dbReference type="NCBI Taxonomy" id="1070528"/>
    <lineage>
        <taxon>unclassified sequences</taxon>
        <taxon>metagenomes</taxon>
        <taxon>organismal metagenomes</taxon>
    </lineage>
</organism>
<evidence type="ECO:0000256" key="1">
    <source>
        <dbReference type="SAM" id="MobiDB-lite"/>
    </source>
</evidence>
<feature type="compositionally biased region" description="Acidic residues" evidence="1">
    <location>
        <begin position="438"/>
        <end position="468"/>
    </location>
</feature>